<dbReference type="InterPro" id="IPR027417">
    <property type="entry name" value="P-loop_NTPase"/>
</dbReference>
<dbReference type="Gene3D" id="3.40.50.300">
    <property type="entry name" value="P-loop containing nucleotide triphosphate hydrolases"/>
    <property type="match status" value="1"/>
</dbReference>
<evidence type="ECO:0000313" key="7">
    <source>
        <dbReference type="Ensembl" id="ENSNMLP00000009334.1"/>
    </source>
</evidence>
<dbReference type="Ensembl" id="ENSNMLT00000010554.1">
    <property type="protein sequence ID" value="ENSNMLP00000009334.1"/>
    <property type="gene ID" value="ENSNMLG00000006505.1"/>
</dbReference>
<dbReference type="GO" id="GO:0045348">
    <property type="term" value="P:positive regulation of MHC class II biosynthetic process"/>
    <property type="evidence" value="ECO:0007669"/>
    <property type="project" value="TreeGrafter"/>
</dbReference>
<evidence type="ECO:0000256" key="2">
    <source>
        <dbReference type="ARBA" id="ARBA00022737"/>
    </source>
</evidence>
<proteinExistence type="predicted"/>
<dbReference type="InterPro" id="IPR007111">
    <property type="entry name" value="NACHT_NTPase"/>
</dbReference>
<dbReference type="Pfam" id="PF17776">
    <property type="entry name" value="NLRC4_HD2"/>
    <property type="match status" value="1"/>
</dbReference>
<dbReference type="GO" id="GO:0045944">
    <property type="term" value="P:positive regulation of transcription by RNA polymerase II"/>
    <property type="evidence" value="ECO:0007669"/>
    <property type="project" value="TreeGrafter"/>
</dbReference>
<dbReference type="PANTHER" id="PTHR47189:SF1">
    <property type="entry name" value="MHC CLASS II TRANSACTIVATOR"/>
    <property type="match status" value="1"/>
</dbReference>
<dbReference type="GO" id="GO:0045345">
    <property type="term" value="P:positive regulation of MHC class I biosynthetic process"/>
    <property type="evidence" value="ECO:0007669"/>
    <property type="project" value="TreeGrafter"/>
</dbReference>
<dbReference type="Proteomes" id="UP000694523">
    <property type="component" value="Unplaced"/>
</dbReference>
<dbReference type="GO" id="GO:0005524">
    <property type="term" value="F:ATP binding"/>
    <property type="evidence" value="ECO:0007669"/>
    <property type="project" value="UniProtKB-KW"/>
</dbReference>
<feature type="domain" description="NACHT" evidence="5">
    <location>
        <begin position="162"/>
        <end position="279"/>
    </location>
</feature>
<keyword evidence="8" id="KW-1185">Reference proteome</keyword>
<sequence length="706" mass="79479">MEGDFDSGQENANFVLDEEYSELLHILNNQPSTVIQRLCAMVPGDKAGQIGNFNPTSFSTTVKALMDFYSQADSSLCRGFLQCICLLCENIPMWLETRLMSVSGNPTSKFKDWQIKRWGAARKGLVMDVELDNVWVNVRRANKTREQTDQTPSACSRTKVQANVLVKAHFTLKDKENAILDYLLSNPEQSCWVLDGYDEFQCNMDERNCNNAQLDLRSPRPVADLISGLLKRHILPGCTVIFTCRLHDVTVFEGQADRIGLLQHWNHHEIKKYVDKYFELKGNHATKLLFSNKQLVAMSSNPALCNISCIYLKKHKEDVLSVPQMPSALSQIYLMSIGAFLSRCSEQEHLSTPVDLSQRSSELTDLCTLAWQGLEARKILFLEEEIPYNIVDFSVNTGFISKVNILQRGILVNAYYFIHITVQEFLSALKIMTSKDDNELKNRLRTRWASKSDQGTLFTNSLHLFLSGLASPCCLAILTLLTKADQNVVLKRQETVKKWIQNMCHAPLTGPKVLELCHCFQEFQDNNLSKQLMRAKPKLELHNMTLSPNDLDALAFVLNSNEENITGLDFQGCSIALDSLELLSQCNTINDLSFHSRKYGDSFAEKLITVLPKLNSLEKFSFCDASLTAIGAAHLASALQECPRITEINLSGNNLRDEGTKHITDIVSKLPRLSSINLGQNNTTLQAAVCLIKEISSLNIQHIDIE</sequence>
<keyword evidence="1" id="KW-0433">Leucine-rich repeat</keyword>
<dbReference type="InterPro" id="IPR032675">
    <property type="entry name" value="LRR_dom_sf"/>
</dbReference>
<dbReference type="SUPFAM" id="SSF52047">
    <property type="entry name" value="RNI-like"/>
    <property type="match status" value="1"/>
</dbReference>
<dbReference type="PANTHER" id="PTHR47189">
    <property type="entry name" value="MHC CLASS II TRANSACTIVATOR"/>
    <property type="match status" value="1"/>
</dbReference>
<dbReference type="AlphaFoldDB" id="A0A8C6SS65"/>
<reference evidence="7" key="1">
    <citation type="submission" date="2025-08" db="UniProtKB">
        <authorList>
            <consortium name="Ensembl"/>
        </authorList>
    </citation>
    <scope>IDENTIFICATION</scope>
</reference>
<evidence type="ECO:0000256" key="4">
    <source>
        <dbReference type="ARBA" id="ARBA00022840"/>
    </source>
</evidence>
<evidence type="ECO:0000313" key="8">
    <source>
        <dbReference type="Proteomes" id="UP000694523"/>
    </source>
</evidence>
<reference evidence="7" key="2">
    <citation type="submission" date="2025-09" db="UniProtKB">
        <authorList>
            <consortium name="Ensembl"/>
        </authorList>
    </citation>
    <scope>IDENTIFICATION</scope>
</reference>
<keyword evidence="4" id="KW-0067">ATP-binding</keyword>
<evidence type="ECO:0000256" key="3">
    <source>
        <dbReference type="ARBA" id="ARBA00022741"/>
    </source>
</evidence>
<dbReference type="Pfam" id="PF05729">
    <property type="entry name" value="NACHT"/>
    <property type="match status" value="1"/>
</dbReference>
<protein>
    <submittedName>
        <fullName evidence="7">Uncharacterized protein</fullName>
    </submittedName>
</protein>
<keyword evidence="2" id="KW-0677">Repeat</keyword>
<accession>A0A8C6SS65</accession>
<name>A0A8C6SS65_9GOBI</name>
<evidence type="ECO:0000256" key="1">
    <source>
        <dbReference type="ARBA" id="ARBA00022614"/>
    </source>
</evidence>
<dbReference type="Gene3D" id="1.10.533.20">
    <property type="match status" value="1"/>
</dbReference>
<dbReference type="Gene3D" id="3.80.10.10">
    <property type="entry name" value="Ribonuclease Inhibitor"/>
    <property type="match status" value="1"/>
</dbReference>
<feature type="domain" description="NACHT LRR and PYD" evidence="6">
    <location>
        <begin position="419"/>
        <end position="531"/>
    </location>
</feature>
<dbReference type="InterPro" id="IPR041267">
    <property type="entry name" value="NLRP_HD2"/>
</dbReference>
<keyword evidence="3" id="KW-0547">Nucleotide-binding</keyword>
<organism evidence="7 8">
    <name type="scientific">Neogobius melanostomus</name>
    <name type="common">round goby</name>
    <dbReference type="NCBI Taxonomy" id="47308"/>
    <lineage>
        <taxon>Eukaryota</taxon>
        <taxon>Metazoa</taxon>
        <taxon>Chordata</taxon>
        <taxon>Craniata</taxon>
        <taxon>Vertebrata</taxon>
        <taxon>Euteleostomi</taxon>
        <taxon>Actinopterygii</taxon>
        <taxon>Neopterygii</taxon>
        <taxon>Teleostei</taxon>
        <taxon>Neoteleostei</taxon>
        <taxon>Acanthomorphata</taxon>
        <taxon>Gobiaria</taxon>
        <taxon>Gobiiformes</taxon>
        <taxon>Gobioidei</taxon>
        <taxon>Gobiidae</taxon>
        <taxon>Benthophilinae</taxon>
        <taxon>Neogobiini</taxon>
        <taxon>Neogobius</taxon>
    </lineage>
</organism>
<evidence type="ECO:0000259" key="6">
    <source>
        <dbReference type="Pfam" id="PF17776"/>
    </source>
</evidence>
<evidence type="ECO:0000259" key="5">
    <source>
        <dbReference type="Pfam" id="PF05729"/>
    </source>
</evidence>